<proteinExistence type="predicted"/>
<feature type="region of interest" description="Disordered" evidence="1">
    <location>
        <begin position="1"/>
        <end position="21"/>
    </location>
</feature>
<protein>
    <submittedName>
        <fullName evidence="2">Uncharacterized protein</fullName>
    </submittedName>
</protein>
<name>A0A8H6KP54_9PEZI</name>
<dbReference type="Proteomes" id="UP000639643">
    <property type="component" value="Unassembled WGS sequence"/>
</dbReference>
<dbReference type="AlphaFoldDB" id="A0A8H6KP54"/>
<dbReference type="EMBL" id="WIGM01000182">
    <property type="protein sequence ID" value="KAF6835164.1"/>
    <property type="molecule type" value="Genomic_DNA"/>
</dbReference>
<organism evidence="2 3">
    <name type="scientific">Colletotrichum musicola</name>
    <dbReference type="NCBI Taxonomy" id="2175873"/>
    <lineage>
        <taxon>Eukaryota</taxon>
        <taxon>Fungi</taxon>
        <taxon>Dikarya</taxon>
        <taxon>Ascomycota</taxon>
        <taxon>Pezizomycotina</taxon>
        <taxon>Sordariomycetes</taxon>
        <taxon>Hypocreomycetidae</taxon>
        <taxon>Glomerellales</taxon>
        <taxon>Glomerellaceae</taxon>
        <taxon>Colletotrichum</taxon>
        <taxon>Colletotrichum orchidearum species complex</taxon>
    </lineage>
</organism>
<feature type="compositionally biased region" description="Basic and acidic residues" evidence="1">
    <location>
        <begin position="112"/>
        <end position="123"/>
    </location>
</feature>
<reference evidence="2" key="1">
    <citation type="journal article" date="2020" name="Phytopathology">
        <title>Genome Sequence Resources of Colletotrichum truncatum, C. plurivorum, C. musicola, and C. sojae: Four Species Pathogenic to Soybean (Glycine max).</title>
        <authorList>
            <person name="Rogerio F."/>
            <person name="Boufleur T.R."/>
            <person name="Ciampi-Guillardi M."/>
            <person name="Sukno S.A."/>
            <person name="Thon M.R."/>
            <person name="Massola Junior N.S."/>
            <person name="Baroncelli R."/>
        </authorList>
    </citation>
    <scope>NUCLEOTIDE SEQUENCE</scope>
    <source>
        <strain evidence="2">LFN0074</strain>
    </source>
</reference>
<evidence type="ECO:0000256" key="1">
    <source>
        <dbReference type="SAM" id="MobiDB-lite"/>
    </source>
</evidence>
<gene>
    <name evidence="2" type="ORF">CMUS01_05865</name>
</gene>
<feature type="region of interest" description="Disordered" evidence="1">
    <location>
        <begin position="158"/>
        <end position="198"/>
    </location>
</feature>
<evidence type="ECO:0000313" key="3">
    <source>
        <dbReference type="Proteomes" id="UP000639643"/>
    </source>
</evidence>
<keyword evidence="3" id="KW-1185">Reference proteome</keyword>
<sequence length="198" mass="21754">MVGSKETDGTGTPRRARKVHRHLFSARDSQSRYAVVTVRRGIEGEKKVLQKFGERLPEVRAMRSHSLAALAAESTQHKLATEILTAPSPGTVVQVKQEILEKSPVDMEAETEAARNRADETGETRPPGSIAAQRISKLPAIRRAAHLHQVIPEQHDSVRPHLVSGPHADIPSVDGESLDEEEEEKAAGMTDVGRVRWC</sequence>
<accession>A0A8H6KP54</accession>
<feature type="region of interest" description="Disordered" evidence="1">
    <location>
        <begin position="103"/>
        <end position="130"/>
    </location>
</feature>
<comment type="caution">
    <text evidence="2">The sequence shown here is derived from an EMBL/GenBank/DDBJ whole genome shotgun (WGS) entry which is preliminary data.</text>
</comment>
<evidence type="ECO:0000313" key="2">
    <source>
        <dbReference type="EMBL" id="KAF6835164.1"/>
    </source>
</evidence>